<organism evidence="1 2">
    <name type="scientific">Cirrhinus mrigala</name>
    <name type="common">Mrigala</name>
    <dbReference type="NCBI Taxonomy" id="683832"/>
    <lineage>
        <taxon>Eukaryota</taxon>
        <taxon>Metazoa</taxon>
        <taxon>Chordata</taxon>
        <taxon>Craniata</taxon>
        <taxon>Vertebrata</taxon>
        <taxon>Euteleostomi</taxon>
        <taxon>Actinopterygii</taxon>
        <taxon>Neopterygii</taxon>
        <taxon>Teleostei</taxon>
        <taxon>Ostariophysi</taxon>
        <taxon>Cypriniformes</taxon>
        <taxon>Cyprinidae</taxon>
        <taxon>Labeoninae</taxon>
        <taxon>Labeonini</taxon>
        <taxon>Cirrhinus</taxon>
    </lineage>
</organism>
<evidence type="ECO:0000313" key="2">
    <source>
        <dbReference type="Proteomes" id="UP001529510"/>
    </source>
</evidence>
<feature type="non-terminal residue" evidence="1">
    <location>
        <position position="1"/>
    </location>
</feature>
<evidence type="ECO:0000313" key="1">
    <source>
        <dbReference type="EMBL" id="KAL0169604.1"/>
    </source>
</evidence>
<protein>
    <submittedName>
        <fullName evidence="1">Uncharacterized protein</fullName>
    </submittedName>
</protein>
<reference evidence="1 2" key="1">
    <citation type="submission" date="2024-05" db="EMBL/GenBank/DDBJ databases">
        <title>Genome sequencing and assembly of Indian major carp, Cirrhinus mrigala (Hamilton, 1822).</title>
        <authorList>
            <person name="Mohindra V."/>
            <person name="Chowdhury L.M."/>
            <person name="Lal K."/>
            <person name="Jena J.K."/>
        </authorList>
    </citation>
    <scope>NUCLEOTIDE SEQUENCE [LARGE SCALE GENOMIC DNA]</scope>
    <source>
        <strain evidence="1">CM1030</strain>
        <tissue evidence="1">Blood</tissue>
    </source>
</reference>
<dbReference type="EMBL" id="JAMKFB020000017">
    <property type="protein sequence ID" value="KAL0169604.1"/>
    <property type="molecule type" value="Genomic_DNA"/>
</dbReference>
<accession>A0ABD0P6B6</accession>
<feature type="non-terminal residue" evidence="1">
    <location>
        <position position="64"/>
    </location>
</feature>
<gene>
    <name evidence="1" type="ORF">M9458_034200</name>
</gene>
<proteinExistence type="predicted"/>
<name>A0ABD0P6B6_CIRMR</name>
<dbReference type="AlphaFoldDB" id="A0ABD0P6B6"/>
<dbReference type="Proteomes" id="UP001529510">
    <property type="component" value="Unassembled WGS sequence"/>
</dbReference>
<keyword evidence="2" id="KW-1185">Reference proteome</keyword>
<sequence>RTCLSMLNYLRSVERTLVMDAPGLELVGGDLVKSMEETGWMNAARGDDGAAGTLGSHHYIYNSP</sequence>
<comment type="caution">
    <text evidence="1">The sequence shown here is derived from an EMBL/GenBank/DDBJ whole genome shotgun (WGS) entry which is preliminary data.</text>
</comment>